<sequence length="271" mass="31940">MYIASGYPHQFFGYYTRAQLISHWATQGFRDKVNQIPFMRLINRMADTQVHHWVDEKIEEFALPAMRCIASCFDAWPTWNATIRESSTDAEFIKMLYEAESRLRVHSHYLNEIARKSRTEEPTDEPVLEFQYNFSDPGIFKVFRELLTIRLVLLRIINDLEQPGAKYEENLPIYREVSIQVWRMGPYVRLLGSPAAMSFMEAFQLSWNAAVNDKERCYIKDMVCFMRNMGNSWDSDQRIEDEIKDAGSLMTGQETERIKQKRGSLNFHSIY</sequence>
<dbReference type="Proteomes" id="UP001160390">
    <property type="component" value="Unassembled WGS sequence"/>
</dbReference>
<keyword evidence="2" id="KW-1185">Reference proteome</keyword>
<evidence type="ECO:0000313" key="1">
    <source>
        <dbReference type="EMBL" id="CAI6043738.1"/>
    </source>
</evidence>
<reference evidence="1" key="1">
    <citation type="submission" date="2023-01" db="EMBL/GenBank/DDBJ databases">
        <authorList>
            <person name="Piombo E."/>
        </authorList>
    </citation>
    <scope>NUCLEOTIDE SEQUENCE</scope>
</reference>
<evidence type="ECO:0000313" key="2">
    <source>
        <dbReference type="Proteomes" id="UP001160390"/>
    </source>
</evidence>
<proteinExistence type="predicted"/>
<name>A0AA35LS27_9HYPO</name>
<comment type="caution">
    <text evidence="1">The sequence shown here is derived from an EMBL/GenBank/DDBJ whole genome shotgun (WGS) entry which is preliminary data.</text>
</comment>
<dbReference type="EMBL" id="CABFNP030000568">
    <property type="protein sequence ID" value="CAI6043738.1"/>
    <property type="molecule type" value="Genomic_DNA"/>
</dbReference>
<accession>A0AA35LS27</accession>
<dbReference type="AlphaFoldDB" id="A0AA35LS27"/>
<protein>
    <submittedName>
        <fullName evidence="1">Uncharacterized protein</fullName>
    </submittedName>
</protein>
<organism evidence="1 2">
    <name type="scientific">Clonostachys chloroleuca</name>
    <dbReference type="NCBI Taxonomy" id="1926264"/>
    <lineage>
        <taxon>Eukaryota</taxon>
        <taxon>Fungi</taxon>
        <taxon>Dikarya</taxon>
        <taxon>Ascomycota</taxon>
        <taxon>Pezizomycotina</taxon>
        <taxon>Sordariomycetes</taxon>
        <taxon>Hypocreomycetidae</taxon>
        <taxon>Hypocreales</taxon>
        <taxon>Bionectriaceae</taxon>
        <taxon>Clonostachys</taxon>
    </lineage>
</organism>
<gene>
    <name evidence="1" type="ORF">CCHLO57077_00019351</name>
</gene>